<evidence type="ECO:0000256" key="10">
    <source>
        <dbReference type="ARBA" id="ARBA00047776"/>
    </source>
</evidence>
<dbReference type="PRINTS" id="PR00419">
    <property type="entry name" value="ADXRDTASE"/>
</dbReference>
<dbReference type="PANTHER" id="PTHR48467">
    <property type="entry name" value="GLUTAMATE SYNTHASE 1 [NADH], CHLOROPLASTIC-LIKE"/>
    <property type="match status" value="1"/>
</dbReference>
<evidence type="ECO:0000256" key="8">
    <source>
        <dbReference type="ARBA" id="ARBA00023004"/>
    </source>
</evidence>
<dbReference type="Gene3D" id="3.40.50.720">
    <property type="entry name" value="NAD(P)-binding Rossmann-like Domain"/>
    <property type="match status" value="1"/>
</dbReference>
<accession>A0A917CUH2</accession>
<dbReference type="CDD" id="cd04410">
    <property type="entry name" value="DMSOR_beta-like"/>
    <property type="match status" value="1"/>
</dbReference>
<dbReference type="InterPro" id="IPR017896">
    <property type="entry name" value="4Fe4S_Fe-S-bd"/>
</dbReference>
<evidence type="ECO:0000313" key="12">
    <source>
        <dbReference type="EMBL" id="GGF98164.1"/>
    </source>
</evidence>
<comment type="caution">
    <text evidence="12">The sequence shown here is derived from an EMBL/GenBank/DDBJ whole genome shotgun (WGS) entry which is preliminary data.</text>
</comment>
<evidence type="ECO:0000256" key="1">
    <source>
        <dbReference type="ARBA" id="ARBA00001974"/>
    </source>
</evidence>
<keyword evidence="4" id="KW-0479">Metal-binding</keyword>
<dbReference type="RefSeq" id="WP_188543563.1">
    <property type="nucleotide sequence ID" value="NZ_BMCU01000001.1"/>
</dbReference>
<dbReference type="PANTHER" id="PTHR48467:SF1">
    <property type="entry name" value="GLUTAMATE SYNTHASE 1 [NADH], CHLOROPLASTIC-LIKE"/>
    <property type="match status" value="1"/>
</dbReference>
<reference evidence="12" key="1">
    <citation type="journal article" date="2014" name="Int. J. Syst. Evol. Microbiol.">
        <title>Complete genome sequence of Corynebacterium casei LMG S-19264T (=DSM 44701T), isolated from a smear-ripened cheese.</title>
        <authorList>
            <consortium name="US DOE Joint Genome Institute (JGI-PGF)"/>
            <person name="Walter F."/>
            <person name="Albersmeier A."/>
            <person name="Kalinowski J."/>
            <person name="Ruckert C."/>
        </authorList>
    </citation>
    <scope>NUCLEOTIDE SEQUENCE</scope>
    <source>
        <strain evidence="12">CCM 7905</strain>
    </source>
</reference>
<name>A0A917CUH2_9NOCA</name>
<organism evidence="12 13">
    <name type="scientific">Rhodococcoides trifolii</name>
    <dbReference type="NCBI Taxonomy" id="908250"/>
    <lineage>
        <taxon>Bacteria</taxon>
        <taxon>Bacillati</taxon>
        <taxon>Actinomycetota</taxon>
        <taxon>Actinomycetes</taxon>
        <taxon>Mycobacteriales</taxon>
        <taxon>Nocardiaceae</taxon>
        <taxon>Rhodococcoides</taxon>
    </lineage>
</organism>
<gene>
    <name evidence="12" type="primary">fpr</name>
    <name evidence="12" type="ORF">GCM10007304_10190</name>
</gene>
<evidence type="ECO:0000256" key="5">
    <source>
        <dbReference type="ARBA" id="ARBA00022827"/>
    </source>
</evidence>
<dbReference type="Gene3D" id="3.50.50.60">
    <property type="entry name" value="FAD/NAD(P)-binding domain"/>
    <property type="match status" value="1"/>
</dbReference>
<comment type="cofactor">
    <cofactor evidence="1">
        <name>FAD</name>
        <dbReference type="ChEBI" id="CHEBI:57692"/>
    </cofactor>
</comment>
<keyword evidence="6" id="KW-0521">NADP</keyword>
<evidence type="ECO:0000256" key="9">
    <source>
        <dbReference type="ARBA" id="ARBA00023014"/>
    </source>
</evidence>
<evidence type="ECO:0000256" key="4">
    <source>
        <dbReference type="ARBA" id="ARBA00022723"/>
    </source>
</evidence>
<dbReference type="Pfam" id="PF00037">
    <property type="entry name" value="Fer4"/>
    <property type="match status" value="1"/>
</dbReference>
<dbReference type="Pfam" id="PF07992">
    <property type="entry name" value="Pyr_redox_2"/>
    <property type="match status" value="1"/>
</dbReference>
<sequence length="488" mass="51253">MAFAITQNCCNDASCLSVCPVNCIHPTPDEPDFGKTDLLFIDPRSCIDCGACADACPVDAITRVSRLAPDQVIYAELNADYYRDRAADHLWYAPKFPPPNVHDIGRISVAVVGTGPAACYAAQAILRTSDARVTFYDRLRTPGGLARFGVAPDHQGTRRIGEHFRSLFVHPRVTMKLGVHVGADVEPASLADKFDAVVYAVGADVDRTFDVPGAELTGSMSARTLVGWYTGHPDVAADVIDLTGIDRVVIVGNGNVALDAARILTSDPDSLVGTDIAPHALRALRSHRVREVIVLARRGPEFAAFTRSECQALVVRPGVEVAVAGSVDAINGLPLSAPASALAGAPVVSLDSLPTDGRRIVFAFGASPVALTGSDRVESVDISIGGDVVSVPAQLTLRAIGYRGSELPGLPFDPETGTIRNVDGRVVDASGTPVPGTYVVGWAKRGATGGIGDNKLDAEQTVDALIADAPARASKASLRARLAERIGR</sequence>
<dbReference type="EMBL" id="BMCU01000001">
    <property type="protein sequence ID" value="GGF98164.1"/>
    <property type="molecule type" value="Genomic_DNA"/>
</dbReference>
<evidence type="ECO:0000313" key="13">
    <source>
        <dbReference type="Proteomes" id="UP000654257"/>
    </source>
</evidence>
<comment type="catalytic activity">
    <reaction evidence="10">
        <text>2 reduced [2Fe-2S]-[ferredoxin] + NADP(+) + H(+) = 2 oxidized [2Fe-2S]-[ferredoxin] + NADPH</text>
        <dbReference type="Rhea" id="RHEA:20125"/>
        <dbReference type="Rhea" id="RHEA-COMP:10000"/>
        <dbReference type="Rhea" id="RHEA-COMP:10001"/>
        <dbReference type="ChEBI" id="CHEBI:15378"/>
        <dbReference type="ChEBI" id="CHEBI:33737"/>
        <dbReference type="ChEBI" id="CHEBI:33738"/>
        <dbReference type="ChEBI" id="CHEBI:57783"/>
        <dbReference type="ChEBI" id="CHEBI:58349"/>
        <dbReference type="EC" id="1.18.1.2"/>
    </reaction>
</comment>
<feature type="domain" description="4Fe-4S ferredoxin-type" evidence="11">
    <location>
        <begin position="37"/>
        <end position="66"/>
    </location>
</feature>
<dbReference type="EC" id="1.18.1.2" evidence="2"/>
<dbReference type="GO" id="GO:0046872">
    <property type="term" value="F:metal ion binding"/>
    <property type="evidence" value="ECO:0007669"/>
    <property type="project" value="UniProtKB-KW"/>
</dbReference>
<dbReference type="InterPro" id="IPR036188">
    <property type="entry name" value="FAD/NAD-bd_sf"/>
</dbReference>
<evidence type="ECO:0000256" key="3">
    <source>
        <dbReference type="ARBA" id="ARBA00022630"/>
    </source>
</evidence>
<reference evidence="12" key="2">
    <citation type="submission" date="2020-09" db="EMBL/GenBank/DDBJ databases">
        <authorList>
            <person name="Sun Q."/>
            <person name="Sedlacek I."/>
        </authorList>
    </citation>
    <scope>NUCLEOTIDE SEQUENCE</scope>
    <source>
        <strain evidence="12">CCM 7905</strain>
    </source>
</reference>
<evidence type="ECO:0000256" key="7">
    <source>
        <dbReference type="ARBA" id="ARBA00023002"/>
    </source>
</evidence>
<keyword evidence="7" id="KW-0560">Oxidoreductase</keyword>
<dbReference type="Gene3D" id="3.30.70.20">
    <property type="match status" value="1"/>
</dbReference>
<dbReference type="InterPro" id="IPR055275">
    <property type="entry name" value="Ferredox_Rdtase"/>
</dbReference>
<dbReference type="PROSITE" id="PS51379">
    <property type="entry name" value="4FE4S_FER_2"/>
    <property type="match status" value="1"/>
</dbReference>
<evidence type="ECO:0000256" key="6">
    <source>
        <dbReference type="ARBA" id="ARBA00022857"/>
    </source>
</evidence>
<proteinExistence type="predicted"/>
<keyword evidence="5" id="KW-0274">FAD</keyword>
<dbReference type="InterPro" id="IPR017900">
    <property type="entry name" value="4Fe4S_Fe_S_CS"/>
</dbReference>
<keyword evidence="13" id="KW-1185">Reference proteome</keyword>
<evidence type="ECO:0000256" key="2">
    <source>
        <dbReference type="ARBA" id="ARBA00013223"/>
    </source>
</evidence>
<evidence type="ECO:0000259" key="11">
    <source>
        <dbReference type="PROSITE" id="PS51379"/>
    </source>
</evidence>
<dbReference type="InterPro" id="IPR023753">
    <property type="entry name" value="FAD/NAD-binding_dom"/>
</dbReference>
<keyword evidence="8" id="KW-0408">Iron</keyword>
<dbReference type="SUPFAM" id="SSF54862">
    <property type="entry name" value="4Fe-4S ferredoxins"/>
    <property type="match status" value="1"/>
</dbReference>
<dbReference type="Proteomes" id="UP000654257">
    <property type="component" value="Unassembled WGS sequence"/>
</dbReference>
<dbReference type="SUPFAM" id="SSF51971">
    <property type="entry name" value="Nucleotide-binding domain"/>
    <property type="match status" value="1"/>
</dbReference>
<keyword evidence="3" id="KW-0285">Flavoprotein</keyword>
<protein>
    <recommendedName>
        <fullName evidence="2">ferredoxin--NADP(+) reductase</fullName>
        <ecNumber evidence="2">1.18.1.2</ecNumber>
    </recommendedName>
</protein>
<dbReference type="PROSITE" id="PS00198">
    <property type="entry name" value="4FE4S_FER_1"/>
    <property type="match status" value="1"/>
</dbReference>
<dbReference type="AlphaFoldDB" id="A0A917CUH2"/>
<dbReference type="GO" id="GO:0004324">
    <property type="term" value="F:ferredoxin-NADP+ reductase activity"/>
    <property type="evidence" value="ECO:0007669"/>
    <property type="project" value="UniProtKB-EC"/>
</dbReference>
<dbReference type="GO" id="GO:0051536">
    <property type="term" value="F:iron-sulfur cluster binding"/>
    <property type="evidence" value="ECO:0007669"/>
    <property type="project" value="UniProtKB-KW"/>
</dbReference>
<keyword evidence="9" id="KW-0411">Iron-sulfur</keyword>